<organism evidence="1 2">
    <name type="scientific">Portunus trituberculatus</name>
    <name type="common">Swimming crab</name>
    <name type="synonym">Neptunus trituberculatus</name>
    <dbReference type="NCBI Taxonomy" id="210409"/>
    <lineage>
        <taxon>Eukaryota</taxon>
        <taxon>Metazoa</taxon>
        <taxon>Ecdysozoa</taxon>
        <taxon>Arthropoda</taxon>
        <taxon>Crustacea</taxon>
        <taxon>Multicrustacea</taxon>
        <taxon>Malacostraca</taxon>
        <taxon>Eumalacostraca</taxon>
        <taxon>Eucarida</taxon>
        <taxon>Decapoda</taxon>
        <taxon>Pleocyemata</taxon>
        <taxon>Brachyura</taxon>
        <taxon>Eubrachyura</taxon>
        <taxon>Portunoidea</taxon>
        <taxon>Portunidae</taxon>
        <taxon>Portuninae</taxon>
        <taxon>Portunus</taxon>
    </lineage>
</organism>
<proteinExistence type="predicted"/>
<keyword evidence="2" id="KW-1185">Reference proteome</keyword>
<dbReference type="OrthoDB" id="6348147at2759"/>
<dbReference type="Proteomes" id="UP000324222">
    <property type="component" value="Unassembled WGS sequence"/>
</dbReference>
<name>A0A5B7KAY1_PORTR</name>
<evidence type="ECO:0000313" key="1">
    <source>
        <dbReference type="EMBL" id="MPD02209.1"/>
    </source>
</evidence>
<protein>
    <submittedName>
        <fullName evidence="1">Uncharacterized protein</fullName>
    </submittedName>
</protein>
<comment type="caution">
    <text evidence="1">The sequence shown here is derived from an EMBL/GenBank/DDBJ whole genome shotgun (WGS) entry which is preliminary data.</text>
</comment>
<sequence>MDLSNSELFHLITKHDKLNLSPCFPPPGVDNEEQLVSWHLEAPSNIVPDSTRGWITAVGDLLGPTLDVGPLDVCWGVHCRFFSLQ</sequence>
<gene>
    <name evidence="1" type="ORF">E2C01_097776</name>
</gene>
<reference evidence="1 2" key="1">
    <citation type="submission" date="2019-05" db="EMBL/GenBank/DDBJ databases">
        <title>Another draft genome of Portunus trituberculatus and its Hox gene families provides insights of decapod evolution.</title>
        <authorList>
            <person name="Jeong J.-H."/>
            <person name="Song I."/>
            <person name="Kim S."/>
            <person name="Choi T."/>
            <person name="Kim D."/>
            <person name="Ryu S."/>
            <person name="Kim W."/>
        </authorList>
    </citation>
    <scope>NUCLEOTIDE SEQUENCE [LARGE SCALE GENOMIC DNA]</scope>
    <source>
        <tissue evidence="1">Muscle</tissue>
    </source>
</reference>
<evidence type="ECO:0000313" key="2">
    <source>
        <dbReference type="Proteomes" id="UP000324222"/>
    </source>
</evidence>
<dbReference type="AlphaFoldDB" id="A0A5B7KAY1"/>
<accession>A0A5B7KAY1</accession>
<dbReference type="EMBL" id="VSRR010130411">
    <property type="protein sequence ID" value="MPD02209.1"/>
    <property type="molecule type" value="Genomic_DNA"/>
</dbReference>